<dbReference type="AlphaFoldDB" id="A0AAV2BBA6"/>
<sequence length="38" mass="4718">MTHKRFFEHHPLKVIDQKFNKMSQFLNKINFLKNQSEL</sequence>
<accession>A0AAV2BBA6</accession>
<evidence type="ECO:0000313" key="2">
    <source>
        <dbReference type="Proteomes" id="UP001497382"/>
    </source>
</evidence>
<organism evidence="1 2">
    <name type="scientific">Larinioides sclopetarius</name>
    <dbReference type="NCBI Taxonomy" id="280406"/>
    <lineage>
        <taxon>Eukaryota</taxon>
        <taxon>Metazoa</taxon>
        <taxon>Ecdysozoa</taxon>
        <taxon>Arthropoda</taxon>
        <taxon>Chelicerata</taxon>
        <taxon>Arachnida</taxon>
        <taxon>Araneae</taxon>
        <taxon>Araneomorphae</taxon>
        <taxon>Entelegynae</taxon>
        <taxon>Araneoidea</taxon>
        <taxon>Araneidae</taxon>
        <taxon>Larinioides</taxon>
    </lineage>
</organism>
<protein>
    <submittedName>
        <fullName evidence="1">Uncharacterized protein</fullName>
    </submittedName>
</protein>
<name>A0AAV2BBA6_9ARAC</name>
<dbReference type="Proteomes" id="UP001497382">
    <property type="component" value="Unassembled WGS sequence"/>
</dbReference>
<gene>
    <name evidence="1" type="ORF">LARSCL_LOCUS18057</name>
</gene>
<evidence type="ECO:0000313" key="1">
    <source>
        <dbReference type="EMBL" id="CAL1293177.1"/>
    </source>
</evidence>
<proteinExistence type="predicted"/>
<dbReference type="EMBL" id="CAXIEN010000320">
    <property type="protein sequence ID" value="CAL1293177.1"/>
    <property type="molecule type" value="Genomic_DNA"/>
</dbReference>
<reference evidence="1 2" key="1">
    <citation type="submission" date="2024-04" db="EMBL/GenBank/DDBJ databases">
        <authorList>
            <person name="Rising A."/>
            <person name="Reimegard J."/>
            <person name="Sonavane S."/>
            <person name="Akerstrom W."/>
            <person name="Nylinder S."/>
            <person name="Hedman E."/>
            <person name="Kallberg Y."/>
        </authorList>
    </citation>
    <scope>NUCLEOTIDE SEQUENCE [LARGE SCALE GENOMIC DNA]</scope>
</reference>
<comment type="caution">
    <text evidence="1">The sequence shown here is derived from an EMBL/GenBank/DDBJ whole genome shotgun (WGS) entry which is preliminary data.</text>
</comment>
<keyword evidence="2" id="KW-1185">Reference proteome</keyword>